<keyword evidence="3" id="KW-1185">Reference proteome</keyword>
<comment type="caution">
    <text evidence="2">The sequence shown here is derived from an EMBL/GenBank/DDBJ whole genome shotgun (WGS) entry which is preliminary data.</text>
</comment>
<accession>A0A2G8S3U1</accession>
<organism evidence="2 3">
    <name type="scientific">Ganoderma sinense ZZ0214-1</name>
    <dbReference type="NCBI Taxonomy" id="1077348"/>
    <lineage>
        <taxon>Eukaryota</taxon>
        <taxon>Fungi</taxon>
        <taxon>Dikarya</taxon>
        <taxon>Basidiomycota</taxon>
        <taxon>Agaricomycotina</taxon>
        <taxon>Agaricomycetes</taxon>
        <taxon>Polyporales</taxon>
        <taxon>Polyporaceae</taxon>
        <taxon>Ganoderma</taxon>
    </lineage>
</organism>
<dbReference type="AlphaFoldDB" id="A0A2G8S3U1"/>
<feature type="compositionally biased region" description="Basic residues" evidence="1">
    <location>
        <begin position="67"/>
        <end position="78"/>
    </location>
</feature>
<evidence type="ECO:0000313" key="2">
    <source>
        <dbReference type="EMBL" id="PIL28405.1"/>
    </source>
</evidence>
<proteinExistence type="predicted"/>
<feature type="region of interest" description="Disordered" evidence="1">
    <location>
        <begin position="58"/>
        <end position="82"/>
    </location>
</feature>
<name>A0A2G8S3U1_9APHY</name>
<gene>
    <name evidence="2" type="ORF">GSI_09556</name>
</gene>
<protein>
    <submittedName>
        <fullName evidence="2">Uncharacterized protein</fullName>
    </submittedName>
</protein>
<evidence type="ECO:0000313" key="3">
    <source>
        <dbReference type="Proteomes" id="UP000230002"/>
    </source>
</evidence>
<evidence type="ECO:0000256" key="1">
    <source>
        <dbReference type="SAM" id="MobiDB-lite"/>
    </source>
</evidence>
<sequence length="377" mass="40769">MTTSPAVRGVVESAYCITGRRAGQRLNDGAGWKLEMDSDGAAPATSRHESSIILQEADGHGGDASKARRRCQRMRQPRRGVAPRPWPFRFGTCYAREPAGLAARMASRQMPLAFPGASVLLPGSSRASTLQHAPASSWNTNTAPSCCSARHTNGARYANVSLRGRGVAPNYGWKAIARRTSCPGRRNALRRAGRFLRMIIDADGVRDHAPSRISNPRHLPPCVLRSACRLLCDEECPLAHPNFCSCSRPASEGLPVCVPRPAFDTIGVSSSDSTYDRNLPFEMRTSESRGRAQVKHAGRAAGLRLLPAIPGTGRTQSLDQLKRVACELEADTAPATLNGECDSLLTRSNCNYEKLHMRADDSDEMTLAREGAASACF</sequence>
<reference evidence="2 3" key="1">
    <citation type="journal article" date="2015" name="Sci. Rep.">
        <title>Chromosome-level genome map provides insights into diverse defense mechanisms in the medicinal fungus Ganoderma sinense.</title>
        <authorList>
            <person name="Zhu Y."/>
            <person name="Xu J."/>
            <person name="Sun C."/>
            <person name="Zhou S."/>
            <person name="Xu H."/>
            <person name="Nelson D.R."/>
            <person name="Qian J."/>
            <person name="Song J."/>
            <person name="Luo H."/>
            <person name="Xiang L."/>
            <person name="Li Y."/>
            <person name="Xu Z."/>
            <person name="Ji A."/>
            <person name="Wang L."/>
            <person name="Lu S."/>
            <person name="Hayward A."/>
            <person name="Sun W."/>
            <person name="Li X."/>
            <person name="Schwartz D.C."/>
            <person name="Wang Y."/>
            <person name="Chen S."/>
        </authorList>
    </citation>
    <scope>NUCLEOTIDE SEQUENCE [LARGE SCALE GENOMIC DNA]</scope>
    <source>
        <strain evidence="2 3">ZZ0214-1</strain>
    </source>
</reference>
<dbReference type="EMBL" id="AYKW01000024">
    <property type="protein sequence ID" value="PIL28405.1"/>
    <property type="molecule type" value="Genomic_DNA"/>
</dbReference>
<dbReference type="Proteomes" id="UP000230002">
    <property type="component" value="Unassembled WGS sequence"/>
</dbReference>